<name>A0A916RLV2_9HYPH</name>
<dbReference type="EMBL" id="BMIF01000003">
    <property type="protein sequence ID" value="GGA60115.1"/>
    <property type="molecule type" value="Genomic_DNA"/>
</dbReference>
<keyword evidence="2 5" id="KW-0690">Ribosome biogenesis</keyword>
<evidence type="ECO:0000259" key="6">
    <source>
        <dbReference type="Pfam" id="PF01782"/>
    </source>
</evidence>
<evidence type="ECO:0000313" key="9">
    <source>
        <dbReference type="Proteomes" id="UP000636264"/>
    </source>
</evidence>
<dbReference type="Proteomes" id="UP000636264">
    <property type="component" value="Unassembled WGS sequence"/>
</dbReference>
<dbReference type="InterPro" id="IPR056792">
    <property type="entry name" value="PRC_RimM"/>
</dbReference>
<reference evidence="8" key="1">
    <citation type="journal article" date="2014" name="Int. J. Syst. Evol. Microbiol.">
        <title>Complete genome sequence of Corynebacterium casei LMG S-19264T (=DSM 44701T), isolated from a smear-ripened cheese.</title>
        <authorList>
            <consortium name="US DOE Joint Genome Institute (JGI-PGF)"/>
            <person name="Walter F."/>
            <person name="Albersmeier A."/>
            <person name="Kalinowski J."/>
            <person name="Ruckert C."/>
        </authorList>
    </citation>
    <scope>NUCLEOTIDE SEQUENCE</scope>
    <source>
        <strain evidence="8">CGMCC 1.15320</strain>
    </source>
</reference>
<evidence type="ECO:0000256" key="2">
    <source>
        <dbReference type="ARBA" id="ARBA00022517"/>
    </source>
</evidence>
<evidence type="ECO:0000256" key="1">
    <source>
        <dbReference type="ARBA" id="ARBA00022490"/>
    </source>
</evidence>
<evidence type="ECO:0000256" key="3">
    <source>
        <dbReference type="ARBA" id="ARBA00022552"/>
    </source>
</evidence>
<dbReference type="GO" id="GO:0006364">
    <property type="term" value="P:rRNA processing"/>
    <property type="evidence" value="ECO:0007669"/>
    <property type="project" value="UniProtKB-UniRule"/>
</dbReference>
<comment type="subcellular location">
    <subcellularLocation>
        <location evidence="5">Cytoplasm</location>
    </subcellularLocation>
</comment>
<comment type="function">
    <text evidence="5">An accessory protein needed during the final step in the assembly of 30S ribosomal subunit, possibly for assembly of the head region. Essential for efficient processing of 16S rRNA. May be needed both before and after RbfA during the maturation of 16S rRNA. It has affinity for free ribosomal 30S subunits but not for 70S ribosomes.</text>
</comment>
<dbReference type="InterPro" id="IPR002676">
    <property type="entry name" value="RimM_N"/>
</dbReference>
<dbReference type="HAMAP" id="MF_00014">
    <property type="entry name" value="Ribosome_mat_RimM"/>
    <property type="match status" value="1"/>
</dbReference>
<keyword evidence="9" id="KW-1185">Reference proteome</keyword>
<dbReference type="Gene3D" id="2.40.30.60">
    <property type="entry name" value="RimM"/>
    <property type="match status" value="1"/>
</dbReference>
<proteinExistence type="inferred from homology"/>
<dbReference type="AlphaFoldDB" id="A0A916RLV2"/>
<dbReference type="InterPro" id="IPR009000">
    <property type="entry name" value="Transl_B-barrel_sf"/>
</dbReference>
<sequence>MAKLENPVQLGVIGAPHGIKGEVRVKTFTEDPTALGNYGPLTTEDGATLTIRSVRPSKTVVVVRFKEIQDRNAAELLNGKGLFVERDALPDDLDEEEFYHADLIGLEVRDEEGETVGKITAVQNFGAGDMLEVRPRGGASVFIPFTKLAVPAIDFDSGIVTVNRELAGLIDKEEDLELREKDEPEADA</sequence>
<dbReference type="RefSeq" id="WP_188720082.1">
    <property type="nucleotide sequence ID" value="NZ_BMIF01000003.1"/>
</dbReference>
<evidence type="ECO:0000256" key="5">
    <source>
        <dbReference type="HAMAP-Rule" id="MF_00014"/>
    </source>
</evidence>
<dbReference type="PANTHER" id="PTHR33692">
    <property type="entry name" value="RIBOSOME MATURATION FACTOR RIMM"/>
    <property type="match status" value="1"/>
</dbReference>
<dbReference type="GO" id="GO:0042274">
    <property type="term" value="P:ribosomal small subunit biogenesis"/>
    <property type="evidence" value="ECO:0007669"/>
    <property type="project" value="UniProtKB-UniRule"/>
</dbReference>
<dbReference type="InterPro" id="IPR011961">
    <property type="entry name" value="RimM"/>
</dbReference>
<keyword evidence="4 5" id="KW-0143">Chaperone</keyword>
<comment type="domain">
    <text evidence="5">The PRC barrel domain binds ribosomal protein uS19.</text>
</comment>
<feature type="domain" description="Ribosome maturation factor RimM PRC barrel" evidence="7">
    <location>
        <begin position="101"/>
        <end position="162"/>
    </location>
</feature>
<dbReference type="PANTHER" id="PTHR33692:SF1">
    <property type="entry name" value="RIBOSOME MATURATION FACTOR RIMM"/>
    <property type="match status" value="1"/>
</dbReference>
<evidence type="ECO:0000259" key="7">
    <source>
        <dbReference type="Pfam" id="PF24986"/>
    </source>
</evidence>
<evidence type="ECO:0000313" key="8">
    <source>
        <dbReference type="EMBL" id="GGA60115.1"/>
    </source>
</evidence>
<feature type="domain" description="RimM N-terminal" evidence="6">
    <location>
        <begin position="10"/>
        <end position="87"/>
    </location>
</feature>
<dbReference type="InterPro" id="IPR036976">
    <property type="entry name" value="RimM_N_sf"/>
</dbReference>
<comment type="subunit">
    <text evidence="5">Binds ribosomal protein uS19.</text>
</comment>
<keyword evidence="3 5" id="KW-0698">rRNA processing</keyword>
<organism evidence="8 9">
    <name type="scientific">Nitratireductor aestuarii</name>
    <dbReference type="NCBI Taxonomy" id="1735103"/>
    <lineage>
        <taxon>Bacteria</taxon>
        <taxon>Pseudomonadati</taxon>
        <taxon>Pseudomonadota</taxon>
        <taxon>Alphaproteobacteria</taxon>
        <taxon>Hyphomicrobiales</taxon>
        <taxon>Phyllobacteriaceae</taxon>
        <taxon>Nitratireductor</taxon>
    </lineage>
</organism>
<dbReference type="Gene3D" id="2.30.30.240">
    <property type="entry name" value="PRC-barrel domain"/>
    <property type="match status" value="1"/>
</dbReference>
<dbReference type="Pfam" id="PF01782">
    <property type="entry name" value="RimM"/>
    <property type="match status" value="1"/>
</dbReference>
<comment type="caution">
    <text evidence="8">The sequence shown here is derived from an EMBL/GenBank/DDBJ whole genome shotgun (WGS) entry which is preliminary data.</text>
</comment>
<dbReference type="GO" id="GO:0005840">
    <property type="term" value="C:ribosome"/>
    <property type="evidence" value="ECO:0007669"/>
    <property type="project" value="InterPro"/>
</dbReference>
<accession>A0A916RLV2</accession>
<dbReference type="SUPFAM" id="SSF50346">
    <property type="entry name" value="PRC-barrel domain"/>
    <property type="match status" value="1"/>
</dbReference>
<dbReference type="SUPFAM" id="SSF50447">
    <property type="entry name" value="Translation proteins"/>
    <property type="match status" value="1"/>
</dbReference>
<evidence type="ECO:0000256" key="4">
    <source>
        <dbReference type="ARBA" id="ARBA00023186"/>
    </source>
</evidence>
<reference evidence="8" key="2">
    <citation type="submission" date="2020-09" db="EMBL/GenBank/DDBJ databases">
        <authorList>
            <person name="Sun Q."/>
            <person name="Zhou Y."/>
        </authorList>
    </citation>
    <scope>NUCLEOTIDE SEQUENCE</scope>
    <source>
        <strain evidence="8">CGMCC 1.15320</strain>
    </source>
</reference>
<gene>
    <name evidence="5 8" type="primary">rimM</name>
    <name evidence="8" type="ORF">GCM10011385_12220</name>
</gene>
<dbReference type="GO" id="GO:0005737">
    <property type="term" value="C:cytoplasm"/>
    <property type="evidence" value="ECO:0007669"/>
    <property type="project" value="UniProtKB-SubCell"/>
</dbReference>
<dbReference type="GO" id="GO:0043022">
    <property type="term" value="F:ribosome binding"/>
    <property type="evidence" value="ECO:0007669"/>
    <property type="project" value="InterPro"/>
</dbReference>
<dbReference type="Pfam" id="PF24986">
    <property type="entry name" value="PRC_RimM"/>
    <property type="match status" value="1"/>
</dbReference>
<comment type="similarity">
    <text evidence="5">Belongs to the RimM family.</text>
</comment>
<protein>
    <recommendedName>
        <fullName evidence="5">Ribosome maturation factor RimM</fullName>
    </recommendedName>
</protein>
<dbReference type="NCBIfam" id="TIGR02273">
    <property type="entry name" value="16S_RimM"/>
    <property type="match status" value="1"/>
</dbReference>
<keyword evidence="1 5" id="KW-0963">Cytoplasm</keyword>
<dbReference type="InterPro" id="IPR011033">
    <property type="entry name" value="PRC_barrel-like_sf"/>
</dbReference>